<feature type="compositionally biased region" description="Low complexity" evidence="1">
    <location>
        <begin position="145"/>
        <end position="158"/>
    </location>
</feature>
<dbReference type="EnsemblMetazoa" id="G34435.1">
    <property type="protein sequence ID" value="G34435.1:cds"/>
    <property type="gene ID" value="G34435"/>
</dbReference>
<feature type="region of interest" description="Disordered" evidence="1">
    <location>
        <begin position="131"/>
        <end position="158"/>
    </location>
</feature>
<feature type="compositionally biased region" description="Polar residues" evidence="1">
    <location>
        <begin position="69"/>
        <end position="79"/>
    </location>
</feature>
<dbReference type="AlphaFoldDB" id="A0A8W8MML5"/>
<evidence type="ECO:0000256" key="1">
    <source>
        <dbReference type="SAM" id="MobiDB-lite"/>
    </source>
</evidence>
<accession>A0A8W8MML5</accession>
<feature type="compositionally biased region" description="Acidic residues" evidence="1">
    <location>
        <begin position="20"/>
        <end position="30"/>
    </location>
</feature>
<feature type="region of interest" description="Disordered" evidence="1">
    <location>
        <begin position="1"/>
        <end position="106"/>
    </location>
</feature>
<name>A0A8W8MML5_MAGGI</name>
<reference evidence="2" key="1">
    <citation type="submission" date="2022-08" db="UniProtKB">
        <authorList>
            <consortium name="EnsemblMetazoa"/>
        </authorList>
    </citation>
    <scope>IDENTIFICATION</scope>
    <source>
        <strain evidence="2">05x7-T-G4-1.051#20</strain>
    </source>
</reference>
<keyword evidence="3" id="KW-1185">Reference proteome</keyword>
<sequence>MSKLDFSATDDESLHLQIDETMETETDESLETGKRDAFRSITSDSDAESILTKKPSASFRRSPRKKSQKATQRSVLMPNSETDDTTKEITTSTPLRRSPRKRRQETRRLAIACAQEDTESEDETYLSAATNMQKEKTAKSKKSKTQSGQSERLSSLNSSKSCVMCDRREILSHLGVLTKELKGLRTDIDNKRDEVKEPVSVPNRIRNAVKEYFANGEEIELKWDYKKRFYDEVNSEFTDYIKRSVKGVAPDVTNEVLDTAVKRYFTSKKEAANRKSRNKETLQKQRQATYERKKEASCFKILFKHPIIAIRQIISPYIGHCL</sequence>
<proteinExistence type="predicted"/>
<dbReference type="Proteomes" id="UP000005408">
    <property type="component" value="Unassembled WGS sequence"/>
</dbReference>
<protein>
    <submittedName>
        <fullName evidence="2">Uncharacterized protein</fullName>
    </submittedName>
</protein>
<evidence type="ECO:0000313" key="2">
    <source>
        <dbReference type="EnsemblMetazoa" id="G34435.1:cds"/>
    </source>
</evidence>
<organism evidence="2 3">
    <name type="scientific">Magallana gigas</name>
    <name type="common">Pacific oyster</name>
    <name type="synonym">Crassostrea gigas</name>
    <dbReference type="NCBI Taxonomy" id="29159"/>
    <lineage>
        <taxon>Eukaryota</taxon>
        <taxon>Metazoa</taxon>
        <taxon>Spiralia</taxon>
        <taxon>Lophotrochozoa</taxon>
        <taxon>Mollusca</taxon>
        <taxon>Bivalvia</taxon>
        <taxon>Autobranchia</taxon>
        <taxon>Pteriomorphia</taxon>
        <taxon>Ostreida</taxon>
        <taxon>Ostreoidea</taxon>
        <taxon>Ostreidae</taxon>
        <taxon>Magallana</taxon>
    </lineage>
</organism>
<evidence type="ECO:0000313" key="3">
    <source>
        <dbReference type="Proteomes" id="UP000005408"/>
    </source>
</evidence>